<feature type="transmembrane region" description="Helical" evidence="1">
    <location>
        <begin position="74"/>
        <end position="98"/>
    </location>
</feature>
<gene>
    <name evidence="2" type="ORF">LSAT_V11C500270840</name>
</gene>
<sequence>MFWTYYNKKYVMDILQKANMLNCKPFRAPKDKSAKFSRSSLPIYHPNLFHKFFNLPYSTQEICLFMHDLHEPYFTLSIGSLGTFIALLIMTLGYYVFLFHNLFSWSSKHQGTLYHASIDV</sequence>
<keyword evidence="1" id="KW-0472">Membrane</keyword>
<keyword evidence="3" id="KW-1185">Reference proteome</keyword>
<dbReference type="Proteomes" id="UP000235145">
    <property type="component" value="Unassembled WGS sequence"/>
</dbReference>
<keyword evidence="1" id="KW-0812">Transmembrane</keyword>
<name>A0A9R1VEG2_LACSA</name>
<dbReference type="AlphaFoldDB" id="A0A9R1VEG2"/>
<reference evidence="2 3" key="1">
    <citation type="journal article" date="2017" name="Nat. Commun.">
        <title>Genome assembly with in vitro proximity ligation data and whole-genome triplication in lettuce.</title>
        <authorList>
            <person name="Reyes-Chin-Wo S."/>
            <person name="Wang Z."/>
            <person name="Yang X."/>
            <person name="Kozik A."/>
            <person name="Arikit S."/>
            <person name="Song C."/>
            <person name="Xia L."/>
            <person name="Froenicke L."/>
            <person name="Lavelle D.O."/>
            <person name="Truco M.J."/>
            <person name="Xia R."/>
            <person name="Zhu S."/>
            <person name="Xu C."/>
            <person name="Xu H."/>
            <person name="Xu X."/>
            <person name="Cox K."/>
            <person name="Korf I."/>
            <person name="Meyers B.C."/>
            <person name="Michelmore R.W."/>
        </authorList>
    </citation>
    <scope>NUCLEOTIDE SEQUENCE [LARGE SCALE GENOMIC DNA]</scope>
    <source>
        <strain evidence="3">cv. Salinas</strain>
        <tissue evidence="2">Seedlings</tissue>
    </source>
</reference>
<accession>A0A9R1VEG2</accession>
<organism evidence="2 3">
    <name type="scientific">Lactuca sativa</name>
    <name type="common">Garden lettuce</name>
    <dbReference type="NCBI Taxonomy" id="4236"/>
    <lineage>
        <taxon>Eukaryota</taxon>
        <taxon>Viridiplantae</taxon>
        <taxon>Streptophyta</taxon>
        <taxon>Embryophyta</taxon>
        <taxon>Tracheophyta</taxon>
        <taxon>Spermatophyta</taxon>
        <taxon>Magnoliopsida</taxon>
        <taxon>eudicotyledons</taxon>
        <taxon>Gunneridae</taxon>
        <taxon>Pentapetalae</taxon>
        <taxon>asterids</taxon>
        <taxon>campanulids</taxon>
        <taxon>Asterales</taxon>
        <taxon>Asteraceae</taxon>
        <taxon>Cichorioideae</taxon>
        <taxon>Cichorieae</taxon>
        <taxon>Lactucinae</taxon>
        <taxon>Lactuca</taxon>
    </lineage>
</organism>
<dbReference type="EMBL" id="NBSK02000005">
    <property type="protein sequence ID" value="KAJ0204871.1"/>
    <property type="molecule type" value="Genomic_DNA"/>
</dbReference>
<comment type="caution">
    <text evidence="2">The sequence shown here is derived from an EMBL/GenBank/DDBJ whole genome shotgun (WGS) entry which is preliminary data.</text>
</comment>
<evidence type="ECO:0000313" key="2">
    <source>
        <dbReference type="EMBL" id="KAJ0204871.1"/>
    </source>
</evidence>
<keyword evidence="1" id="KW-1133">Transmembrane helix</keyword>
<evidence type="ECO:0000256" key="1">
    <source>
        <dbReference type="SAM" id="Phobius"/>
    </source>
</evidence>
<protein>
    <submittedName>
        <fullName evidence="2">Uncharacterized protein</fullName>
    </submittedName>
</protein>
<proteinExistence type="predicted"/>
<evidence type="ECO:0000313" key="3">
    <source>
        <dbReference type="Proteomes" id="UP000235145"/>
    </source>
</evidence>